<sequence>MFHTCFVYILLLVTACSCGDNGKCSFDEDGAQKCACNDGFSVKDVEGKKICEACSCGDNGKCSFDEDGAQKCACNDGFSVKDVEGKKICEGGKFIRIL</sequence>
<organism evidence="2 3">
    <name type="scientific">Nephila pilipes</name>
    <name type="common">Giant wood spider</name>
    <name type="synonym">Nephila maculata</name>
    <dbReference type="NCBI Taxonomy" id="299642"/>
    <lineage>
        <taxon>Eukaryota</taxon>
        <taxon>Metazoa</taxon>
        <taxon>Ecdysozoa</taxon>
        <taxon>Arthropoda</taxon>
        <taxon>Chelicerata</taxon>
        <taxon>Arachnida</taxon>
        <taxon>Araneae</taxon>
        <taxon>Araneomorphae</taxon>
        <taxon>Entelegynae</taxon>
        <taxon>Araneoidea</taxon>
        <taxon>Nephilidae</taxon>
        <taxon>Nephila</taxon>
    </lineage>
</organism>
<keyword evidence="1" id="KW-0732">Signal</keyword>
<name>A0A8X6Q8C1_NEPPI</name>
<evidence type="ECO:0000313" key="2">
    <source>
        <dbReference type="EMBL" id="GFU07663.1"/>
    </source>
</evidence>
<protein>
    <recommendedName>
        <fullName evidence="4">EGF-like domain-containing protein</fullName>
    </recommendedName>
</protein>
<gene>
    <name evidence="2" type="ORF">NPIL_18251</name>
</gene>
<dbReference type="OrthoDB" id="6421645at2759"/>
<dbReference type="EMBL" id="BMAW01028496">
    <property type="protein sequence ID" value="GFU07663.1"/>
    <property type="molecule type" value="Genomic_DNA"/>
</dbReference>
<evidence type="ECO:0000256" key="1">
    <source>
        <dbReference type="SAM" id="SignalP"/>
    </source>
</evidence>
<comment type="caution">
    <text evidence="2">The sequence shown here is derived from an EMBL/GenBank/DDBJ whole genome shotgun (WGS) entry which is preliminary data.</text>
</comment>
<feature type="signal peptide" evidence="1">
    <location>
        <begin position="1"/>
        <end position="18"/>
    </location>
</feature>
<proteinExistence type="predicted"/>
<reference evidence="2" key="1">
    <citation type="submission" date="2020-08" db="EMBL/GenBank/DDBJ databases">
        <title>Multicomponent nature underlies the extraordinary mechanical properties of spider dragline silk.</title>
        <authorList>
            <person name="Kono N."/>
            <person name="Nakamura H."/>
            <person name="Mori M."/>
            <person name="Yoshida Y."/>
            <person name="Ohtoshi R."/>
            <person name="Malay A.D."/>
            <person name="Moran D.A.P."/>
            <person name="Tomita M."/>
            <person name="Numata K."/>
            <person name="Arakawa K."/>
        </authorList>
    </citation>
    <scope>NUCLEOTIDE SEQUENCE</scope>
</reference>
<accession>A0A8X6Q8C1</accession>
<dbReference type="Proteomes" id="UP000887013">
    <property type="component" value="Unassembled WGS sequence"/>
</dbReference>
<dbReference type="AlphaFoldDB" id="A0A8X6Q8C1"/>
<evidence type="ECO:0000313" key="3">
    <source>
        <dbReference type="Proteomes" id="UP000887013"/>
    </source>
</evidence>
<keyword evidence="3" id="KW-1185">Reference proteome</keyword>
<feature type="chain" id="PRO_5036496133" description="EGF-like domain-containing protein" evidence="1">
    <location>
        <begin position="19"/>
        <end position="98"/>
    </location>
</feature>
<evidence type="ECO:0008006" key="4">
    <source>
        <dbReference type="Google" id="ProtNLM"/>
    </source>
</evidence>